<comment type="catalytic activity">
    <reaction evidence="1">
        <text>ATP + protein L-histidine = ADP + protein N-phospho-L-histidine.</text>
        <dbReference type="EC" id="2.7.13.3"/>
    </reaction>
</comment>
<dbReference type="InterPro" id="IPR036890">
    <property type="entry name" value="HATPase_C_sf"/>
</dbReference>
<dbReference type="EMBL" id="JAIOIV010000072">
    <property type="protein sequence ID" value="MBZ0156209.1"/>
    <property type="molecule type" value="Genomic_DNA"/>
</dbReference>
<dbReference type="Gene3D" id="3.30.565.10">
    <property type="entry name" value="Histidine kinase-like ATPase, C-terminal domain"/>
    <property type="match status" value="1"/>
</dbReference>
<evidence type="ECO:0000259" key="9">
    <source>
        <dbReference type="PROSITE" id="PS50109"/>
    </source>
</evidence>
<dbReference type="SUPFAM" id="SSF55874">
    <property type="entry name" value="ATPase domain of HSP90 chaperone/DNA topoisomerase II/histidine kinase"/>
    <property type="match status" value="1"/>
</dbReference>
<accession>A0A953JAT2</accession>
<keyword evidence="4" id="KW-0808">Transferase</keyword>
<dbReference type="EC" id="2.7.13.3" evidence="2"/>
<keyword evidence="6 10" id="KW-0418">Kinase</keyword>
<gene>
    <name evidence="10" type="ORF">K8I29_08380</name>
</gene>
<dbReference type="InterPro" id="IPR036097">
    <property type="entry name" value="HisK_dim/P_sf"/>
</dbReference>
<keyword evidence="5" id="KW-0547">Nucleotide-binding</keyword>
<evidence type="ECO:0000256" key="5">
    <source>
        <dbReference type="ARBA" id="ARBA00022741"/>
    </source>
</evidence>
<proteinExistence type="predicted"/>
<dbReference type="CDD" id="cd00082">
    <property type="entry name" value="HisKA"/>
    <property type="match status" value="1"/>
</dbReference>
<keyword evidence="3" id="KW-0597">Phosphoprotein</keyword>
<dbReference type="SMART" id="SM00387">
    <property type="entry name" value="HATPase_c"/>
    <property type="match status" value="1"/>
</dbReference>
<dbReference type="InterPro" id="IPR003594">
    <property type="entry name" value="HATPase_dom"/>
</dbReference>
<dbReference type="PRINTS" id="PR00344">
    <property type="entry name" value="BCTRLSENSOR"/>
</dbReference>
<evidence type="ECO:0000313" key="10">
    <source>
        <dbReference type="EMBL" id="MBZ0156209.1"/>
    </source>
</evidence>
<dbReference type="Pfam" id="PF00512">
    <property type="entry name" value="HisKA"/>
    <property type="match status" value="1"/>
</dbReference>
<keyword evidence="7" id="KW-0067">ATP-binding</keyword>
<dbReference type="InterPro" id="IPR003661">
    <property type="entry name" value="HisK_dim/P_dom"/>
</dbReference>
<protein>
    <recommendedName>
        <fullName evidence="2">histidine kinase</fullName>
        <ecNumber evidence="2">2.7.13.3</ecNumber>
    </recommendedName>
</protein>
<evidence type="ECO:0000256" key="3">
    <source>
        <dbReference type="ARBA" id="ARBA00022553"/>
    </source>
</evidence>
<dbReference type="Pfam" id="PF02518">
    <property type="entry name" value="HATPase_c"/>
    <property type="match status" value="1"/>
</dbReference>
<evidence type="ECO:0000256" key="6">
    <source>
        <dbReference type="ARBA" id="ARBA00022777"/>
    </source>
</evidence>
<dbReference type="SUPFAM" id="SSF47384">
    <property type="entry name" value="Homodimeric domain of signal transducing histidine kinase"/>
    <property type="match status" value="1"/>
</dbReference>
<organism evidence="10 11">
    <name type="scientific">Candidatus Nitrobium versatile</name>
    <dbReference type="NCBI Taxonomy" id="2884831"/>
    <lineage>
        <taxon>Bacteria</taxon>
        <taxon>Pseudomonadati</taxon>
        <taxon>Nitrospirota</taxon>
        <taxon>Nitrospiria</taxon>
        <taxon>Nitrospirales</taxon>
        <taxon>Nitrospiraceae</taxon>
        <taxon>Candidatus Nitrobium</taxon>
    </lineage>
</organism>
<dbReference type="PANTHER" id="PTHR43065:SF10">
    <property type="entry name" value="PEROXIDE STRESS-ACTIVATED HISTIDINE KINASE MAK3"/>
    <property type="match status" value="1"/>
</dbReference>
<keyword evidence="8" id="KW-0902">Two-component regulatory system</keyword>
<dbReference type="Proteomes" id="UP000705867">
    <property type="component" value="Unassembled WGS sequence"/>
</dbReference>
<dbReference type="AlphaFoldDB" id="A0A953JAT2"/>
<dbReference type="SMART" id="SM00388">
    <property type="entry name" value="HisKA"/>
    <property type="match status" value="1"/>
</dbReference>
<dbReference type="Gene3D" id="1.10.287.130">
    <property type="match status" value="1"/>
</dbReference>
<evidence type="ECO:0000256" key="2">
    <source>
        <dbReference type="ARBA" id="ARBA00012438"/>
    </source>
</evidence>
<evidence type="ECO:0000256" key="7">
    <source>
        <dbReference type="ARBA" id="ARBA00022840"/>
    </source>
</evidence>
<dbReference type="InterPro" id="IPR005467">
    <property type="entry name" value="His_kinase_dom"/>
</dbReference>
<name>A0A953JAT2_9BACT</name>
<evidence type="ECO:0000256" key="4">
    <source>
        <dbReference type="ARBA" id="ARBA00022679"/>
    </source>
</evidence>
<comment type="caution">
    <text evidence="10">The sequence shown here is derived from an EMBL/GenBank/DDBJ whole genome shotgun (WGS) entry which is preliminary data.</text>
</comment>
<dbReference type="PROSITE" id="PS50109">
    <property type="entry name" value="HIS_KIN"/>
    <property type="match status" value="1"/>
</dbReference>
<evidence type="ECO:0000256" key="1">
    <source>
        <dbReference type="ARBA" id="ARBA00000085"/>
    </source>
</evidence>
<dbReference type="InterPro" id="IPR004358">
    <property type="entry name" value="Sig_transdc_His_kin-like_C"/>
</dbReference>
<sequence length="363" mass="40495">MVSSTAQCSVHKGGRAGQSYTFCTDSRLRISVWDERIAELTGRPLPTAMGKKYFEVLPRIILDDRDALSLAVKRNKTLTFKRYSFNCLHGQIDADVSVEPVCDVNGKVRSLLVSFFPYSTCLMAIKLQNLQRIIDIGKTASTLAHGVRNPLNAIKGAVVHLREKYANEQTLIEFTRIMEDEISRLDNFISRFLSASVPDAELTESDINSLLKRIEVFTSMQAYAGNIEAVYEYGDIPPVSIDAFQFEQAVLNVINNAIEAMGPGGRLTIRTSYERRFDTDFVLVEIADTGPGISENREAGSPALSDSLSGAKGRGFGLFITREIIQFYKGHMEIKSKKDAGTVVRLYFPAQDRDRTQNTEYCS</sequence>
<dbReference type="InterPro" id="IPR035965">
    <property type="entry name" value="PAS-like_dom_sf"/>
</dbReference>
<reference evidence="10" key="2">
    <citation type="submission" date="2021-08" db="EMBL/GenBank/DDBJ databases">
        <authorList>
            <person name="Dalcin Martins P."/>
        </authorList>
    </citation>
    <scope>NUCLEOTIDE SEQUENCE</scope>
    <source>
        <strain evidence="10">MAG_39</strain>
    </source>
</reference>
<dbReference type="PANTHER" id="PTHR43065">
    <property type="entry name" value="SENSOR HISTIDINE KINASE"/>
    <property type="match status" value="1"/>
</dbReference>
<dbReference type="GO" id="GO:0005524">
    <property type="term" value="F:ATP binding"/>
    <property type="evidence" value="ECO:0007669"/>
    <property type="project" value="UniProtKB-KW"/>
</dbReference>
<evidence type="ECO:0000256" key="8">
    <source>
        <dbReference type="ARBA" id="ARBA00023012"/>
    </source>
</evidence>
<dbReference type="Gene3D" id="3.30.450.20">
    <property type="entry name" value="PAS domain"/>
    <property type="match status" value="1"/>
</dbReference>
<evidence type="ECO:0000313" key="11">
    <source>
        <dbReference type="Proteomes" id="UP000705867"/>
    </source>
</evidence>
<dbReference type="GO" id="GO:0000155">
    <property type="term" value="F:phosphorelay sensor kinase activity"/>
    <property type="evidence" value="ECO:0007669"/>
    <property type="project" value="InterPro"/>
</dbReference>
<feature type="domain" description="Histidine kinase" evidence="9">
    <location>
        <begin position="142"/>
        <end position="352"/>
    </location>
</feature>
<reference evidence="10" key="1">
    <citation type="journal article" date="2021" name="bioRxiv">
        <title>Unraveling nitrogen, sulfur and carbon metabolic pathways and microbial community transcriptional responses to substrate deprivation and toxicity stresses in a bioreactor mimicking anoxic brackish coastal sediment conditions.</title>
        <authorList>
            <person name="Martins P.D."/>
            <person name="Echeveste M.J."/>
            <person name="Arshad A."/>
            <person name="Kurth J."/>
            <person name="Ouboter H."/>
            <person name="Jetten M.S.M."/>
            <person name="Welte C.U."/>
        </authorList>
    </citation>
    <scope>NUCLEOTIDE SEQUENCE</scope>
    <source>
        <strain evidence="10">MAG_39</strain>
    </source>
</reference>
<dbReference type="SUPFAM" id="SSF55785">
    <property type="entry name" value="PYP-like sensor domain (PAS domain)"/>
    <property type="match status" value="1"/>
</dbReference>